<dbReference type="AlphaFoldDB" id="N2AG37"/>
<gene>
    <name evidence="1" type="ORF">C823_02900</name>
</gene>
<protein>
    <submittedName>
        <fullName evidence="1">Uncharacterized protein</fullName>
    </submittedName>
</protein>
<dbReference type="OrthoDB" id="9806653at2"/>
<reference evidence="1 2" key="1">
    <citation type="journal article" date="2014" name="Genome Announc.">
        <title>Draft genome sequences of the altered schaedler flora, a defined bacterial community from gnotobiotic mice.</title>
        <authorList>
            <person name="Wannemuehler M.J."/>
            <person name="Overstreet A.M."/>
            <person name="Ward D.V."/>
            <person name="Phillips G.J."/>
        </authorList>
    </citation>
    <scope>NUCLEOTIDE SEQUENCE [LARGE SCALE GENOMIC DNA]</scope>
    <source>
        <strain evidence="1 2">ASF492</strain>
    </source>
</reference>
<sequence>MRRKSQEYTADSGNSDVFWEAKQDGKKRKKVLMLASVASMIDQFNLPNIDLLCQMGYEVHVACNFREGNTCSVKRVCKLQKKLRDMHVIWYQWDCPRDICALARCRKAYRQLLELFANHAFAWIHCHSSTLGNSIENKQEKVDFQK</sequence>
<dbReference type="eggNOG" id="COG0438">
    <property type="taxonomic scope" value="Bacteria"/>
</dbReference>
<evidence type="ECO:0000313" key="1">
    <source>
        <dbReference type="EMBL" id="EMZ25418.1"/>
    </source>
</evidence>
<organism evidence="1 2">
    <name type="scientific">Eubacterium plexicaudatum ASF492</name>
    <dbReference type="NCBI Taxonomy" id="1235802"/>
    <lineage>
        <taxon>Bacteria</taxon>
        <taxon>Bacillati</taxon>
        <taxon>Bacillota</taxon>
        <taxon>Clostridia</taxon>
        <taxon>Eubacteriales</taxon>
        <taxon>Eubacteriaceae</taxon>
        <taxon>Eubacterium</taxon>
    </lineage>
</organism>
<name>N2AG37_9FIRM</name>
<comment type="caution">
    <text evidence="1">The sequence shown here is derived from an EMBL/GenBank/DDBJ whole genome shotgun (WGS) entry which is preliminary data.</text>
</comment>
<keyword evidence="2" id="KW-1185">Reference proteome</keyword>
<dbReference type="STRING" id="1235802.C823_02900"/>
<accession>N2AG37</accession>
<dbReference type="Proteomes" id="UP000012589">
    <property type="component" value="Unassembled WGS sequence"/>
</dbReference>
<proteinExistence type="predicted"/>
<evidence type="ECO:0000313" key="2">
    <source>
        <dbReference type="Proteomes" id="UP000012589"/>
    </source>
</evidence>
<dbReference type="HOGENOM" id="CLU_1774614_0_0_9"/>
<dbReference type="PATRIC" id="fig|1235802.3.peg.3066"/>
<dbReference type="EMBL" id="AQFT01000089">
    <property type="protein sequence ID" value="EMZ25418.1"/>
    <property type="molecule type" value="Genomic_DNA"/>
</dbReference>